<sequence length="205" mass="23379">MSTTSTETPSPPLSEEEFLAKLDLHAKFKQRFHDTHYNTHIHELNARLNLGLDLAPPQTTEHDASPRTPDPFASIPDLANKKTIEVVYLGNSMLERLKTTGKCTRLAGLVGSWKAGCGGDRNENVAWRLREGLYEVLRSAQEGGRCDIKLWVLIAPKSRVLACAFFYRKDIRDGLVDEANEMMMMMRVIEPLRMKNGEQRVFWYE</sequence>
<dbReference type="Proteomes" id="UP000799777">
    <property type="component" value="Unassembled WGS sequence"/>
</dbReference>
<dbReference type="EMBL" id="ML978391">
    <property type="protein sequence ID" value="KAF2023016.1"/>
    <property type="molecule type" value="Genomic_DNA"/>
</dbReference>
<evidence type="ECO:0000256" key="1">
    <source>
        <dbReference type="SAM" id="MobiDB-lite"/>
    </source>
</evidence>
<dbReference type="OrthoDB" id="505607at2759"/>
<dbReference type="AlphaFoldDB" id="A0A9P4GXL3"/>
<reference evidence="2" key="1">
    <citation type="journal article" date="2020" name="Stud. Mycol.">
        <title>101 Dothideomycetes genomes: a test case for predicting lifestyles and emergence of pathogens.</title>
        <authorList>
            <person name="Haridas S."/>
            <person name="Albert R."/>
            <person name="Binder M."/>
            <person name="Bloem J."/>
            <person name="Labutti K."/>
            <person name="Salamov A."/>
            <person name="Andreopoulos B."/>
            <person name="Baker S."/>
            <person name="Barry K."/>
            <person name="Bills G."/>
            <person name="Bluhm B."/>
            <person name="Cannon C."/>
            <person name="Castanera R."/>
            <person name="Culley D."/>
            <person name="Daum C."/>
            <person name="Ezra D."/>
            <person name="Gonzalez J."/>
            <person name="Henrissat B."/>
            <person name="Kuo A."/>
            <person name="Liang C."/>
            <person name="Lipzen A."/>
            <person name="Lutzoni F."/>
            <person name="Magnuson J."/>
            <person name="Mondo S."/>
            <person name="Nolan M."/>
            <person name="Ohm R."/>
            <person name="Pangilinan J."/>
            <person name="Park H.-J."/>
            <person name="Ramirez L."/>
            <person name="Alfaro M."/>
            <person name="Sun H."/>
            <person name="Tritt A."/>
            <person name="Yoshinaga Y."/>
            <person name="Zwiers L.-H."/>
            <person name="Turgeon B."/>
            <person name="Goodwin S."/>
            <person name="Spatafora J."/>
            <person name="Crous P."/>
            <person name="Grigoriev I."/>
        </authorList>
    </citation>
    <scope>NUCLEOTIDE SEQUENCE</scope>
    <source>
        <strain evidence="2">CBS 110217</strain>
    </source>
</reference>
<comment type="caution">
    <text evidence="2">The sequence shown here is derived from an EMBL/GenBank/DDBJ whole genome shotgun (WGS) entry which is preliminary data.</text>
</comment>
<feature type="region of interest" description="Disordered" evidence="1">
    <location>
        <begin position="55"/>
        <end position="74"/>
    </location>
</feature>
<evidence type="ECO:0000313" key="3">
    <source>
        <dbReference type="Proteomes" id="UP000799777"/>
    </source>
</evidence>
<evidence type="ECO:0000313" key="2">
    <source>
        <dbReference type="EMBL" id="KAF2023016.1"/>
    </source>
</evidence>
<organism evidence="2 3">
    <name type="scientific">Setomelanomma holmii</name>
    <dbReference type="NCBI Taxonomy" id="210430"/>
    <lineage>
        <taxon>Eukaryota</taxon>
        <taxon>Fungi</taxon>
        <taxon>Dikarya</taxon>
        <taxon>Ascomycota</taxon>
        <taxon>Pezizomycotina</taxon>
        <taxon>Dothideomycetes</taxon>
        <taxon>Pleosporomycetidae</taxon>
        <taxon>Pleosporales</taxon>
        <taxon>Pleosporineae</taxon>
        <taxon>Phaeosphaeriaceae</taxon>
        <taxon>Setomelanomma</taxon>
    </lineage>
</organism>
<gene>
    <name evidence="2" type="ORF">EK21DRAFT_119162</name>
</gene>
<protein>
    <submittedName>
        <fullName evidence="2">Uncharacterized protein</fullName>
    </submittedName>
</protein>
<keyword evidence="3" id="KW-1185">Reference proteome</keyword>
<name>A0A9P4GXL3_9PLEO</name>
<accession>A0A9P4GXL3</accession>
<proteinExistence type="predicted"/>